<accession>A0A6M0S0B9</accession>
<evidence type="ECO:0000313" key="1">
    <source>
        <dbReference type="EMBL" id="NEZ61895.1"/>
    </source>
</evidence>
<organism evidence="1 2">
    <name type="scientific">Adonisia turfae CCMR0082</name>
    <dbReference type="NCBI Taxonomy" id="2304604"/>
    <lineage>
        <taxon>Bacteria</taxon>
        <taxon>Bacillati</taxon>
        <taxon>Cyanobacteriota</taxon>
        <taxon>Adonisia</taxon>
        <taxon>Adonisia turfae</taxon>
    </lineage>
</organism>
<proteinExistence type="predicted"/>
<reference evidence="1 2" key="1">
    <citation type="journal article" date="2020" name="Microb. Ecol.">
        <title>Ecogenomics of the Marine Benthic Filamentous Cyanobacterium Adonisia.</title>
        <authorList>
            <person name="Walter J.M."/>
            <person name="Coutinho F.H."/>
            <person name="Leomil L."/>
            <person name="Hargreaves P.I."/>
            <person name="Campeao M.E."/>
            <person name="Vieira V.V."/>
            <person name="Silva B.S."/>
            <person name="Fistarol G.O."/>
            <person name="Salomon P.S."/>
            <person name="Sawabe T."/>
            <person name="Mino S."/>
            <person name="Hosokawa M."/>
            <person name="Miyashita H."/>
            <person name="Maruyama F."/>
            <person name="van Verk M.C."/>
            <person name="Dutilh B.E."/>
            <person name="Thompson C.C."/>
            <person name="Thompson F.L."/>
        </authorList>
    </citation>
    <scope>NUCLEOTIDE SEQUENCE [LARGE SCALE GENOMIC DNA]</scope>
    <source>
        <strain evidence="1 2">CCMR0082</strain>
    </source>
</reference>
<gene>
    <name evidence="1" type="ORF">D0962_03750</name>
</gene>
<dbReference type="Proteomes" id="UP000473574">
    <property type="component" value="Unassembled WGS sequence"/>
</dbReference>
<name>A0A6M0S0B9_9CYAN</name>
<dbReference type="AlphaFoldDB" id="A0A6M0S0B9"/>
<protein>
    <submittedName>
        <fullName evidence="1">Uncharacterized protein</fullName>
    </submittedName>
</protein>
<evidence type="ECO:0000313" key="2">
    <source>
        <dbReference type="Proteomes" id="UP000473574"/>
    </source>
</evidence>
<sequence length="120" mass="13283">MTICSACQSPSGGQVPVISLPQSTVTIDSLRQPQRVERSVPLQGSVKQHLTILNGWLYQIDDGTGQVWILTQQEPPAVGKQVYVEGLLRYEAIPINGADVGDYYLEEEQRELQQLSEDVS</sequence>
<dbReference type="RefSeq" id="WP_163659923.1">
    <property type="nucleotide sequence ID" value="NZ_QZCE01000001.1"/>
</dbReference>
<dbReference type="EMBL" id="QZCE01000001">
    <property type="protein sequence ID" value="NEZ61895.1"/>
    <property type="molecule type" value="Genomic_DNA"/>
</dbReference>
<comment type="caution">
    <text evidence="1">The sequence shown here is derived from an EMBL/GenBank/DDBJ whole genome shotgun (WGS) entry which is preliminary data.</text>
</comment>